<protein>
    <submittedName>
        <fullName evidence="3">Uncharacterized protein</fullName>
    </submittedName>
</protein>
<keyword evidence="4" id="KW-1185">Reference proteome</keyword>
<reference evidence="3" key="1">
    <citation type="submission" date="2023-07" db="EMBL/GenBank/DDBJ databases">
        <authorList>
            <consortium name="AG Swart"/>
            <person name="Singh M."/>
            <person name="Singh A."/>
            <person name="Seah K."/>
            <person name="Emmerich C."/>
        </authorList>
    </citation>
    <scope>NUCLEOTIDE SEQUENCE</scope>
    <source>
        <strain evidence="3">DP1</strain>
    </source>
</reference>
<dbReference type="Proteomes" id="UP001295684">
    <property type="component" value="Unassembled WGS sequence"/>
</dbReference>
<gene>
    <name evidence="3" type="ORF">ECRASSUSDP1_LOCUS7886</name>
</gene>
<name>A0AAD1XCB4_EUPCR</name>
<comment type="caution">
    <text evidence="3">The sequence shown here is derived from an EMBL/GenBank/DDBJ whole genome shotgun (WGS) entry which is preliminary data.</text>
</comment>
<evidence type="ECO:0000313" key="3">
    <source>
        <dbReference type="EMBL" id="CAI2366613.1"/>
    </source>
</evidence>
<feature type="region of interest" description="Disordered" evidence="2">
    <location>
        <begin position="34"/>
        <end position="162"/>
    </location>
</feature>
<proteinExistence type="predicted"/>
<evidence type="ECO:0000256" key="1">
    <source>
        <dbReference type="SAM" id="Coils"/>
    </source>
</evidence>
<feature type="compositionally biased region" description="Low complexity" evidence="2">
    <location>
        <begin position="90"/>
        <end position="116"/>
    </location>
</feature>
<evidence type="ECO:0000256" key="2">
    <source>
        <dbReference type="SAM" id="MobiDB-lite"/>
    </source>
</evidence>
<dbReference type="AlphaFoldDB" id="A0AAD1XCB4"/>
<feature type="compositionally biased region" description="Basic and acidic residues" evidence="2">
    <location>
        <begin position="133"/>
        <end position="153"/>
    </location>
</feature>
<dbReference type="EMBL" id="CAMPGE010007701">
    <property type="protein sequence ID" value="CAI2366613.1"/>
    <property type="molecule type" value="Genomic_DNA"/>
</dbReference>
<feature type="compositionally biased region" description="Basic and acidic residues" evidence="2">
    <location>
        <begin position="46"/>
        <end position="68"/>
    </location>
</feature>
<keyword evidence="1" id="KW-0175">Coiled coil</keyword>
<accession>A0AAD1XCB4</accession>
<organism evidence="3 4">
    <name type="scientific">Euplotes crassus</name>
    <dbReference type="NCBI Taxonomy" id="5936"/>
    <lineage>
        <taxon>Eukaryota</taxon>
        <taxon>Sar</taxon>
        <taxon>Alveolata</taxon>
        <taxon>Ciliophora</taxon>
        <taxon>Intramacronucleata</taxon>
        <taxon>Spirotrichea</taxon>
        <taxon>Hypotrichia</taxon>
        <taxon>Euplotida</taxon>
        <taxon>Euplotidae</taxon>
        <taxon>Moneuplotes</taxon>
    </lineage>
</organism>
<evidence type="ECO:0000313" key="4">
    <source>
        <dbReference type="Proteomes" id="UP001295684"/>
    </source>
</evidence>
<feature type="coiled-coil region" evidence="1">
    <location>
        <begin position="303"/>
        <end position="408"/>
    </location>
</feature>
<sequence>MEESKLEKRRWVFGKSEDCFREKRIGFKEKEYNKDVGKGNQCDNKGSLKDRNPFVNERENKEFKDEAPKYSNAKIAQHKTDTLSNTSPSNAQNNNPFLQNNDTKNPTPPNDTNNNPFIKLYIPNNEVPNAKSSESKNLKDQYPKDGSLEEAEPKPQPVPFSDLTKDLDLSKLKSSTIACLGQKYTEIVDLLNSKLIALKSLEAPVLEPKPSLAPVTLSAASKMSSLKCKIRAVTDALEKSKAILQEVTKAKYKICTENGEQLGSLAEVKTQIGIWKQKLDRVWKKVGKAKKVTSTKHPLSLIINNYEEDLKTINKAIHELDQKKNELNCLSQTESGPTMKAIREVENEQTQVEKQISEQIEEQEKDCAEYENSKEELLSDMQSLKTELAKLESEKKQIDMHNSKLELKINLASTFKRLRT</sequence>